<reference evidence="8" key="2">
    <citation type="submission" date="2020-02" db="EMBL/GenBank/DDBJ databases">
        <authorList>
            <person name="Gilchrist C.L.M."/>
            <person name="Chooi Y.-H."/>
        </authorList>
    </citation>
    <scope>NUCLEOTIDE SEQUENCE</scope>
    <source>
        <strain evidence="8">MST-FP2251</strain>
    </source>
</reference>
<reference evidence="8" key="1">
    <citation type="journal article" date="2019" name="Beilstein J. Org. Chem.">
        <title>Nanangenines: drimane sesquiterpenoids as the dominant metabolite cohort of a novel Australian fungus, Aspergillus nanangensis.</title>
        <authorList>
            <person name="Lacey H.J."/>
            <person name="Gilchrist C.L.M."/>
            <person name="Crombie A."/>
            <person name="Kalaitzis J.A."/>
            <person name="Vuong D."/>
            <person name="Rutledge P.J."/>
            <person name="Turner P."/>
            <person name="Pitt J.I."/>
            <person name="Lacey E."/>
            <person name="Chooi Y.H."/>
            <person name="Piggott A.M."/>
        </authorList>
    </citation>
    <scope>NUCLEOTIDE SEQUENCE</scope>
    <source>
        <strain evidence="8">MST-FP2251</strain>
    </source>
</reference>
<evidence type="ECO:0000256" key="5">
    <source>
        <dbReference type="PIRSR" id="PIRSR601613-1"/>
    </source>
</evidence>
<dbReference type="EMBL" id="VCAU01000042">
    <property type="protein sequence ID" value="KAF9888873.1"/>
    <property type="molecule type" value="Genomic_DNA"/>
</dbReference>
<comment type="caution">
    <text evidence="8">The sequence shown here is derived from an EMBL/GenBank/DDBJ whole genome shotgun (WGS) entry which is preliminary data.</text>
</comment>
<dbReference type="Proteomes" id="UP001194746">
    <property type="component" value="Unassembled WGS sequence"/>
</dbReference>
<dbReference type="EC" id="1.4.3.-" evidence="6"/>
<dbReference type="InterPro" id="IPR001613">
    <property type="entry name" value="Flavin_amine_oxidase"/>
</dbReference>
<feature type="binding site" evidence="5">
    <location>
        <position position="414"/>
    </location>
    <ligand>
        <name>FAD</name>
        <dbReference type="ChEBI" id="CHEBI:57692"/>
    </ligand>
</feature>
<feature type="domain" description="Amine oxidase" evidence="7">
    <location>
        <begin position="263"/>
        <end position="437"/>
    </location>
</feature>
<evidence type="ECO:0000313" key="8">
    <source>
        <dbReference type="EMBL" id="KAF9888873.1"/>
    </source>
</evidence>
<evidence type="ECO:0000259" key="7">
    <source>
        <dbReference type="Pfam" id="PF01593"/>
    </source>
</evidence>
<dbReference type="GO" id="GO:0097621">
    <property type="term" value="F:monoamine oxidase activity"/>
    <property type="evidence" value="ECO:0007669"/>
    <property type="project" value="UniProtKB-EC"/>
</dbReference>
<dbReference type="Pfam" id="PF01593">
    <property type="entry name" value="Amino_oxidase"/>
    <property type="match status" value="2"/>
</dbReference>
<dbReference type="InterPro" id="IPR002937">
    <property type="entry name" value="Amino_oxidase"/>
</dbReference>
<name>A0AAD4CNA4_ASPNN</name>
<evidence type="ECO:0000313" key="9">
    <source>
        <dbReference type="Proteomes" id="UP001194746"/>
    </source>
</evidence>
<organism evidence="8 9">
    <name type="scientific">Aspergillus nanangensis</name>
    <dbReference type="NCBI Taxonomy" id="2582783"/>
    <lineage>
        <taxon>Eukaryota</taxon>
        <taxon>Fungi</taxon>
        <taxon>Dikarya</taxon>
        <taxon>Ascomycota</taxon>
        <taxon>Pezizomycotina</taxon>
        <taxon>Eurotiomycetes</taxon>
        <taxon>Eurotiomycetidae</taxon>
        <taxon>Eurotiales</taxon>
        <taxon>Aspergillaceae</taxon>
        <taxon>Aspergillus</taxon>
        <taxon>Aspergillus subgen. Circumdati</taxon>
    </lineage>
</organism>
<comment type="cofactor">
    <cofactor evidence="1 6">
        <name>FAD</name>
        <dbReference type="ChEBI" id="CHEBI:57692"/>
    </cofactor>
</comment>
<evidence type="ECO:0000256" key="6">
    <source>
        <dbReference type="RuleBase" id="RU362067"/>
    </source>
</evidence>
<dbReference type="Gene3D" id="3.50.50.60">
    <property type="entry name" value="FAD/NAD(P)-binding domain"/>
    <property type="match status" value="2"/>
</dbReference>
<feature type="binding site" evidence="5">
    <location>
        <begin position="43"/>
        <end position="44"/>
    </location>
    <ligand>
        <name>FAD</name>
        <dbReference type="ChEBI" id="CHEBI:57692"/>
    </ligand>
</feature>
<feature type="binding site" evidence="5">
    <location>
        <position position="322"/>
    </location>
    <ligand>
        <name>substrate</name>
    </ligand>
</feature>
<feature type="domain" description="Amine oxidase" evidence="7">
    <location>
        <begin position="23"/>
        <end position="256"/>
    </location>
</feature>
<dbReference type="PANTHER" id="PTHR43563:SF14">
    <property type="entry name" value="AMINE OXIDASE"/>
    <property type="match status" value="1"/>
</dbReference>
<gene>
    <name evidence="8" type="ORF">FE257_008242</name>
</gene>
<feature type="binding site" evidence="5">
    <location>
        <position position="24"/>
    </location>
    <ligand>
        <name>FAD</name>
        <dbReference type="ChEBI" id="CHEBI:57692"/>
    </ligand>
</feature>
<dbReference type="PRINTS" id="PR00757">
    <property type="entry name" value="AMINEOXDASEF"/>
</dbReference>
<protein>
    <recommendedName>
        <fullName evidence="6">Amine oxidase</fullName>
        <ecNumber evidence="6">1.4.3.-</ecNumber>
    </recommendedName>
</protein>
<proteinExistence type="inferred from homology"/>
<keyword evidence="3 6" id="KW-0560">Oxidoreductase</keyword>
<feature type="binding site" evidence="5">
    <location>
        <position position="249"/>
    </location>
    <ligand>
        <name>FAD</name>
        <dbReference type="ChEBI" id="CHEBI:57692"/>
    </ligand>
</feature>
<sequence length="444" mass="48338">MSSSSQFLPSSKLADVVVVGAGLSGLRAALDVQTAGLTCIVLEATGRVGGKTRSVPSKPSGPGINDIGASWINDSTQVEMYRMFQQYKLHSEIQRAEGLSLLQLPDGSVLPHPHDQIPLMEEDQPRLASALEKIRTLTEQTDLEDPASSPDAKNLDNMTAREYCDSAFQSELITNLLDTVIQSLLGVESNQISMLGFLHACKTATGIDPMMSDGKDGGQYLRVQEGMQSFSKKMAEQFSPDTLVLSTPVTAIEQCLDTGILAKQRFASENTIGYYSKVIFVFSEPWWHTAGLSGAIQAQDGPILFSRDTSIPADDQWSITCFLVAERGRQWSQLSQTQRRNTAWTQFRRLFEGASGSSESLNVLEPINVLEIEWTKEEFFGGAPCPVSPPGLITTVHASALQEPFENVHFIGTETALVWKGYMEGAVQSGIRGAKEVANALLKG</sequence>
<dbReference type="InterPro" id="IPR036188">
    <property type="entry name" value="FAD/NAD-bd_sf"/>
</dbReference>
<evidence type="ECO:0000256" key="2">
    <source>
        <dbReference type="ARBA" id="ARBA00005995"/>
    </source>
</evidence>
<dbReference type="AlphaFoldDB" id="A0AAD4CNA4"/>
<dbReference type="PANTHER" id="PTHR43563">
    <property type="entry name" value="AMINE OXIDASE"/>
    <property type="match status" value="1"/>
</dbReference>
<accession>A0AAD4CNA4</accession>
<keyword evidence="6" id="KW-0274">FAD</keyword>
<comment type="similarity">
    <text evidence="2 6">Belongs to the flavin monoamine oxidase family.</text>
</comment>
<evidence type="ECO:0000256" key="3">
    <source>
        <dbReference type="ARBA" id="ARBA00023002"/>
    </source>
</evidence>
<evidence type="ECO:0000256" key="1">
    <source>
        <dbReference type="ARBA" id="ARBA00001974"/>
    </source>
</evidence>
<comment type="catalytic activity">
    <reaction evidence="4">
        <text>a secondary aliphatic amine + O2 + H2O = a primary amine + an aldehyde + H2O2</text>
        <dbReference type="Rhea" id="RHEA:26414"/>
        <dbReference type="ChEBI" id="CHEBI:15377"/>
        <dbReference type="ChEBI" id="CHEBI:15379"/>
        <dbReference type="ChEBI" id="CHEBI:16240"/>
        <dbReference type="ChEBI" id="CHEBI:17478"/>
        <dbReference type="ChEBI" id="CHEBI:58855"/>
        <dbReference type="ChEBI" id="CHEBI:65296"/>
        <dbReference type="EC" id="1.4.3.4"/>
    </reaction>
</comment>
<keyword evidence="9" id="KW-1185">Reference proteome</keyword>
<evidence type="ECO:0000256" key="4">
    <source>
        <dbReference type="ARBA" id="ARBA00048448"/>
    </source>
</evidence>
<dbReference type="InterPro" id="IPR050703">
    <property type="entry name" value="Flavin_MAO"/>
</dbReference>
<dbReference type="SUPFAM" id="SSF51905">
    <property type="entry name" value="FAD/NAD(P)-binding domain"/>
    <property type="match status" value="1"/>
</dbReference>
<dbReference type="SUPFAM" id="SSF54373">
    <property type="entry name" value="FAD-linked reductases, C-terminal domain"/>
    <property type="match status" value="1"/>
</dbReference>
<keyword evidence="6" id="KW-0285">Flavoprotein</keyword>